<proteinExistence type="predicted"/>
<keyword evidence="5 6" id="KW-0472">Membrane</keyword>
<evidence type="ECO:0000256" key="3">
    <source>
        <dbReference type="ARBA" id="ARBA00022692"/>
    </source>
</evidence>
<keyword evidence="8" id="KW-1185">Reference proteome</keyword>
<dbReference type="GO" id="GO:0043190">
    <property type="term" value="C:ATP-binding cassette (ABC) transporter complex"/>
    <property type="evidence" value="ECO:0007669"/>
    <property type="project" value="TreeGrafter"/>
</dbReference>
<feature type="transmembrane region" description="Helical" evidence="6">
    <location>
        <begin position="47"/>
        <end position="67"/>
    </location>
</feature>
<gene>
    <name evidence="7" type="ORF">HUK82_10450</name>
</gene>
<evidence type="ECO:0000256" key="6">
    <source>
        <dbReference type="SAM" id="Phobius"/>
    </source>
</evidence>
<evidence type="ECO:0000313" key="7">
    <source>
        <dbReference type="EMBL" id="NVN40974.1"/>
    </source>
</evidence>
<feature type="transmembrane region" description="Helical" evidence="6">
    <location>
        <begin position="101"/>
        <end position="120"/>
    </location>
</feature>
<reference evidence="7 8" key="1">
    <citation type="submission" date="2020-06" db="EMBL/GenBank/DDBJ databases">
        <title>Description of novel acetic acid bacteria.</title>
        <authorList>
            <person name="Sombolestani A."/>
        </authorList>
    </citation>
    <scope>NUCLEOTIDE SEQUENCE [LARGE SCALE GENOMIC DNA]</scope>
    <source>
        <strain evidence="7 8">LMG 27010</strain>
    </source>
</reference>
<evidence type="ECO:0000256" key="1">
    <source>
        <dbReference type="ARBA" id="ARBA00004651"/>
    </source>
</evidence>
<dbReference type="PANTHER" id="PTHR33529:SF2">
    <property type="entry name" value="LIPOPOLYSACCHARIDE EXPORT SYSTEM PERMEASE PROTEIN LPTG"/>
    <property type="match status" value="1"/>
</dbReference>
<evidence type="ECO:0000313" key="8">
    <source>
        <dbReference type="Proteomes" id="UP000585665"/>
    </source>
</evidence>
<dbReference type="Proteomes" id="UP000585665">
    <property type="component" value="Unassembled WGS sequence"/>
</dbReference>
<keyword evidence="2" id="KW-1003">Cell membrane</keyword>
<dbReference type="InterPro" id="IPR005495">
    <property type="entry name" value="LptG/LptF_permease"/>
</dbReference>
<dbReference type="PANTHER" id="PTHR33529">
    <property type="entry name" value="SLR0882 PROTEIN-RELATED"/>
    <property type="match status" value="1"/>
</dbReference>
<feature type="transmembrane region" description="Helical" evidence="6">
    <location>
        <begin position="73"/>
        <end position="94"/>
    </location>
</feature>
<evidence type="ECO:0000256" key="5">
    <source>
        <dbReference type="ARBA" id="ARBA00023136"/>
    </source>
</evidence>
<keyword evidence="3 6" id="KW-0812">Transmembrane</keyword>
<feature type="transmembrane region" description="Helical" evidence="6">
    <location>
        <begin position="275"/>
        <end position="294"/>
    </location>
</feature>
<feature type="transmembrane region" description="Helical" evidence="6">
    <location>
        <begin position="331"/>
        <end position="353"/>
    </location>
</feature>
<sequence>MPRRVLIGYFTRELMSRIALCVLILVSLMEILALLEQTTTILERHLGVRGILLYATLRLPLLLGTALPLSTQVGALLLLTAMTTSSEIAILRAAGLATPRLLALMLPATLVTGLFSAVLADQVTPRAELALAEWWNATTPDNQTPDGHAFWFRSGDTLVSVGSIGHAGRQAQRIDLYQRDAAGMLVSATHADSADYTDGQWHLRRARVVRLSPTHADTVPPVDMPWQTTLSPRGLVRLSIDTPPLSLGTMLGSLYGRIPASQPPSAYRTAFLERLLLPLFFVVMLSLALPVVYIPPRTGTRSMIPVYCLAAGLLFVLFQGVLRALGNAGTLPALLAIAPGIGIFALGVGTVLIRMEDR</sequence>
<comment type="subcellular location">
    <subcellularLocation>
        <location evidence="1">Cell membrane</location>
        <topology evidence="1">Multi-pass membrane protein</topology>
    </subcellularLocation>
</comment>
<dbReference type="AlphaFoldDB" id="A0A850PAA6"/>
<protein>
    <submittedName>
        <fullName evidence="7">LptF/LptG family permease</fullName>
    </submittedName>
</protein>
<keyword evidence="4 6" id="KW-1133">Transmembrane helix</keyword>
<dbReference type="EMBL" id="JABXXR010000079">
    <property type="protein sequence ID" value="NVN40974.1"/>
    <property type="molecule type" value="Genomic_DNA"/>
</dbReference>
<feature type="transmembrane region" description="Helical" evidence="6">
    <location>
        <begin position="14"/>
        <end position="35"/>
    </location>
</feature>
<dbReference type="GO" id="GO:0015920">
    <property type="term" value="P:lipopolysaccharide transport"/>
    <property type="evidence" value="ECO:0007669"/>
    <property type="project" value="TreeGrafter"/>
</dbReference>
<organism evidence="7 8">
    <name type="scientific">Ameyamaea chiangmaiensis</name>
    <dbReference type="NCBI Taxonomy" id="442969"/>
    <lineage>
        <taxon>Bacteria</taxon>
        <taxon>Pseudomonadati</taxon>
        <taxon>Pseudomonadota</taxon>
        <taxon>Alphaproteobacteria</taxon>
        <taxon>Acetobacterales</taxon>
        <taxon>Acetobacteraceae</taxon>
        <taxon>Ameyamaea</taxon>
    </lineage>
</organism>
<name>A0A850PAA6_9PROT</name>
<dbReference type="Pfam" id="PF03739">
    <property type="entry name" value="LptF_LptG"/>
    <property type="match status" value="1"/>
</dbReference>
<evidence type="ECO:0000256" key="2">
    <source>
        <dbReference type="ARBA" id="ARBA00022475"/>
    </source>
</evidence>
<evidence type="ECO:0000256" key="4">
    <source>
        <dbReference type="ARBA" id="ARBA00022989"/>
    </source>
</evidence>
<accession>A0A850PAA6</accession>
<comment type="caution">
    <text evidence="7">The sequence shown here is derived from an EMBL/GenBank/DDBJ whole genome shotgun (WGS) entry which is preliminary data.</text>
</comment>
<feature type="transmembrane region" description="Helical" evidence="6">
    <location>
        <begin position="306"/>
        <end position="325"/>
    </location>
</feature>